<dbReference type="SMART" id="SM00917">
    <property type="entry name" value="LeuA_dimer"/>
    <property type="match status" value="1"/>
</dbReference>
<evidence type="ECO:0000256" key="9">
    <source>
        <dbReference type="ARBA" id="ARBA00023211"/>
    </source>
</evidence>
<dbReference type="Gene3D" id="3.20.20.70">
    <property type="entry name" value="Aldolase class I"/>
    <property type="match status" value="1"/>
</dbReference>
<name>A0A5R9FD48_9BACL</name>
<dbReference type="PANTHER" id="PTHR10277:SF9">
    <property type="entry name" value="2-ISOPROPYLMALATE SYNTHASE 1, CHLOROPLASTIC-RELATED"/>
    <property type="match status" value="1"/>
</dbReference>
<comment type="caution">
    <text evidence="13">The sequence shown here is derived from an EMBL/GenBank/DDBJ whole genome shotgun (WGS) entry which is preliminary data.</text>
</comment>
<gene>
    <name evidence="11" type="primary">leuA</name>
    <name evidence="13" type="ORF">FCL54_00350</name>
</gene>
<dbReference type="AlphaFoldDB" id="A0A5R9FD48"/>
<dbReference type="Pfam" id="PF00682">
    <property type="entry name" value="HMGL-like"/>
    <property type="match status" value="1"/>
</dbReference>
<dbReference type="GO" id="GO:0005737">
    <property type="term" value="C:cytoplasm"/>
    <property type="evidence" value="ECO:0007669"/>
    <property type="project" value="UniProtKB-UniRule"/>
</dbReference>
<dbReference type="NCBIfam" id="TIGR00973">
    <property type="entry name" value="leuA_bact"/>
    <property type="match status" value="1"/>
</dbReference>
<evidence type="ECO:0000256" key="8">
    <source>
        <dbReference type="ARBA" id="ARBA00022723"/>
    </source>
</evidence>
<dbReference type="GO" id="GO:0003985">
    <property type="term" value="F:acetyl-CoA C-acetyltransferase activity"/>
    <property type="evidence" value="ECO:0007669"/>
    <property type="project" value="UniProtKB-UniRule"/>
</dbReference>
<dbReference type="InterPro" id="IPR000891">
    <property type="entry name" value="PYR_CT"/>
</dbReference>
<feature type="domain" description="Pyruvate carboxyltransferase" evidence="12">
    <location>
        <begin position="4"/>
        <end position="266"/>
    </location>
</feature>
<evidence type="ECO:0000256" key="10">
    <source>
        <dbReference type="ARBA" id="ARBA00023304"/>
    </source>
</evidence>
<comment type="similarity">
    <text evidence="2 11">Belongs to the alpha-IPM synthase/homocitrate synthase family. LeuA type 1 subfamily.</text>
</comment>
<dbReference type="FunFam" id="1.10.238.260:FF:000001">
    <property type="entry name" value="2-isopropylmalate synthase"/>
    <property type="match status" value="1"/>
</dbReference>
<comment type="function">
    <text evidence="11">Catalyzes the condensation of the acetyl group of acetyl-CoA with 3-methyl-2-oxobutanoate (2-ketoisovalerate) to form 3-carboxy-3-hydroxy-4-methylpentanoate (2-isopropylmalate).</text>
</comment>
<keyword evidence="13" id="KW-0012">Acyltransferase</keyword>
<dbReference type="PANTHER" id="PTHR10277">
    <property type="entry name" value="HOMOCITRATE SYNTHASE-RELATED"/>
    <property type="match status" value="1"/>
</dbReference>
<dbReference type="RefSeq" id="WP_138122017.1">
    <property type="nucleotide sequence ID" value="NZ_SWLG01000001.1"/>
</dbReference>
<proteinExistence type="inferred from homology"/>
<comment type="cofactor">
    <cofactor evidence="11">
        <name>Mn(2+)</name>
        <dbReference type="ChEBI" id="CHEBI:29035"/>
    </cofactor>
</comment>
<evidence type="ECO:0000313" key="13">
    <source>
        <dbReference type="EMBL" id="TLS38803.1"/>
    </source>
</evidence>
<evidence type="ECO:0000313" key="14">
    <source>
        <dbReference type="Proteomes" id="UP000308230"/>
    </source>
</evidence>
<evidence type="ECO:0000256" key="11">
    <source>
        <dbReference type="HAMAP-Rule" id="MF_01025"/>
    </source>
</evidence>
<dbReference type="Gene3D" id="1.10.238.260">
    <property type="match status" value="1"/>
</dbReference>
<dbReference type="InterPro" id="IPR013785">
    <property type="entry name" value="Aldolase_TIM"/>
</dbReference>
<feature type="binding site" evidence="11">
    <location>
        <position position="203"/>
    </location>
    <ligand>
        <name>Mn(2+)</name>
        <dbReference type="ChEBI" id="CHEBI:29035"/>
    </ligand>
</feature>
<dbReference type="InterPro" id="IPR036230">
    <property type="entry name" value="LeuA_allosteric_dom_sf"/>
</dbReference>
<evidence type="ECO:0000256" key="7">
    <source>
        <dbReference type="ARBA" id="ARBA00022679"/>
    </source>
</evidence>
<dbReference type="PROSITE" id="PS00816">
    <property type="entry name" value="AIPM_HOMOCIT_SYNTH_2"/>
    <property type="match status" value="1"/>
</dbReference>
<feature type="region of interest" description="Regulatory domain" evidence="11">
    <location>
        <begin position="392"/>
        <end position="515"/>
    </location>
</feature>
<dbReference type="InterPro" id="IPR050073">
    <property type="entry name" value="2-IPM_HCS-like"/>
</dbReference>
<keyword evidence="8 11" id="KW-0479">Metal-binding</keyword>
<keyword evidence="9 11" id="KW-0464">Manganese</keyword>
<evidence type="ECO:0000259" key="12">
    <source>
        <dbReference type="PROSITE" id="PS50991"/>
    </source>
</evidence>
<feature type="binding site" evidence="11">
    <location>
        <position position="237"/>
    </location>
    <ligand>
        <name>Mn(2+)</name>
        <dbReference type="ChEBI" id="CHEBI:29035"/>
    </ligand>
</feature>
<dbReference type="InterPro" id="IPR013709">
    <property type="entry name" value="2-isopropylmalate_synth_dimer"/>
</dbReference>
<evidence type="ECO:0000256" key="6">
    <source>
        <dbReference type="ARBA" id="ARBA00022605"/>
    </source>
</evidence>
<accession>A0A5R9FD48</accession>
<dbReference type="Pfam" id="PF22617">
    <property type="entry name" value="HCS_D2"/>
    <property type="match status" value="1"/>
</dbReference>
<keyword evidence="11" id="KW-0963">Cytoplasm</keyword>
<dbReference type="Pfam" id="PF08502">
    <property type="entry name" value="LeuA_dimer"/>
    <property type="match status" value="1"/>
</dbReference>
<comment type="pathway">
    <text evidence="1 11">Amino-acid biosynthesis; L-leucine biosynthesis; L-leucine from 3-methyl-2-oxobutanoate: step 1/4.</text>
</comment>
<protein>
    <recommendedName>
        <fullName evidence="4 11">2-isopropylmalate synthase</fullName>
        <ecNumber evidence="3 11">2.3.3.13</ecNumber>
    </recommendedName>
    <alternativeName>
        <fullName evidence="11">Alpha-IPM synthase</fullName>
    </alternativeName>
    <alternativeName>
        <fullName evidence="11">Alpha-isopropylmalate synthase</fullName>
    </alternativeName>
</protein>
<feature type="binding site" evidence="11">
    <location>
        <position position="201"/>
    </location>
    <ligand>
        <name>Mn(2+)</name>
        <dbReference type="ChEBI" id="CHEBI:29035"/>
    </ligand>
</feature>
<dbReference type="PROSITE" id="PS50991">
    <property type="entry name" value="PYR_CT"/>
    <property type="match status" value="1"/>
</dbReference>
<dbReference type="HAMAP" id="MF_01025">
    <property type="entry name" value="LeuA_type1"/>
    <property type="match status" value="1"/>
</dbReference>
<dbReference type="Proteomes" id="UP000308230">
    <property type="component" value="Unassembled WGS sequence"/>
</dbReference>
<dbReference type="OrthoDB" id="9804858at2"/>
<dbReference type="GO" id="GO:0003852">
    <property type="term" value="F:2-isopropylmalate synthase activity"/>
    <property type="evidence" value="ECO:0007669"/>
    <property type="project" value="UniProtKB-UniRule"/>
</dbReference>
<dbReference type="FunFam" id="3.20.20.70:FF:000010">
    <property type="entry name" value="2-isopropylmalate synthase"/>
    <property type="match status" value="1"/>
</dbReference>
<dbReference type="PROSITE" id="PS00815">
    <property type="entry name" value="AIPM_HOMOCIT_SYNTH_1"/>
    <property type="match status" value="1"/>
</dbReference>
<keyword evidence="14" id="KW-1185">Reference proteome</keyword>
<dbReference type="SUPFAM" id="SSF110921">
    <property type="entry name" value="2-isopropylmalate synthase LeuA, allosteric (dimerisation) domain"/>
    <property type="match status" value="1"/>
</dbReference>
<keyword evidence="10 11" id="KW-0100">Branched-chain amino acid biosynthesis</keyword>
<dbReference type="Gene3D" id="3.30.160.270">
    <property type="match status" value="1"/>
</dbReference>
<keyword evidence="6 11" id="KW-0028">Amino-acid biosynthesis</keyword>
<dbReference type="InterPro" id="IPR005671">
    <property type="entry name" value="LeuA_bact_synth"/>
</dbReference>
<dbReference type="InterPro" id="IPR002034">
    <property type="entry name" value="AIPM/Hcit_synth_CS"/>
</dbReference>
<comment type="subunit">
    <text evidence="11">Homodimer.</text>
</comment>
<evidence type="ECO:0000256" key="2">
    <source>
        <dbReference type="ARBA" id="ARBA00009396"/>
    </source>
</evidence>
<reference evidence="13 14" key="1">
    <citation type="submission" date="2019-04" db="EMBL/GenBank/DDBJ databases">
        <title>Bacillus caeni sp. nov., a bacterium isolated from mangrove sediment.</title>
        <authorList>
            <person name="Huang H."/>
            <person name="Mo K."/>
            <person name="Hu Y."/>
        </authorList>
    </citation>
    <scope>NUCLEOTIDE SEQUENCE [LARGE SCALE GENOMIC DNA]</scope>
    <source>
        <strain evidence="13 14">HB172195</strain>
    </source>
</reference>
<dbReference type="UniPathway" id="UPA00048">
    <property type="reaction ID" value="UER00070"/>
</dbReference>
<sequence>MRKIDVFDTTLRDGEQTPGVNLNSIEKLEIAKQLERLGVDIMEAGFPASSKGDFEAVKKIAQTVKGCSVTGLARANEKDIDWAWEALKDSAEPRIHVFLATSPIHMTYKLKKTPDQVVETAVNAVKYAKQRFPQVQWSAEDACRSDRKFLVEIVTKVIDAGATVINLPDTVGYRSPEEIGHLFRYMMENVPNIDKVKLSTHCHDDLGMAVSNSLAAIENGALQIEGTINGIGERAGNASIEEVAVALKIRNDHYKAETGLKLDEIKRTSNLVSKLSGMAVPANKAVVGANAFAHESGIHQDGVLKEKTTYEIITPELIGVYSNRLVLGKLSGRHAFKQKVQELGFDLSDTKLNEAFQSFKDLADKKKEVTDEDLFVMLTDKQTESAEAEKYELKSIQVQYGTENIPTATIVATSPDGSRIQEAATGSGSVEAIYNTLERMVDGDLQLQDYRLSSVGRGRDALAEVFVKVTYEGVESSGRGTAQDVLEASARAYLNAVNRVYINGFQKKFKRTANV</sequence>
<keyword evidence="7 11" id="KW-0808">Transferase</keyword>
<dbReference type="CDD" id="cd07940">
    <property type="entry name" value="DRE_TIM_IPMS"/>
    <property type="match status" value="1"/>
</dbReference>
<dbReference type="EC" id="2.3.3.13" evidence="3 11"/>
<dbReference type="NCBIfam" id="NF002088">
    <property type="entry name" value="PRK00915.1-5"/>
    <property type="match status" value="1"/>
</dbReference>
<evidence type="ECO:0000256" key="3">
    <source>
        <dbReference type="ARBA" id="ARBA00012973"/>
    </source>
</evidence>
<dbReference type="GO" id="GO:0030145">
    <property type="term" value="F:manganese ion binding"/>
    <property type="evidence" value="ECO:0007669"/>
    <property type="project" value="UniProtKB-UniRule"/>
</dbReference>
<dbReference type="SUPFAM" id="SSF51569">
    <property type="entry name" value="Aldolase"/>
    <property type="match status" value="1"/>
</dbReference>
<evidence type="ECO:0000256" key="5">
    <source>
        <dbReference type="ARBA" id="ARBA00022430"/>
    </source>
</evidence>
<dbReference type="InterPro" id="IPR054691">
    <property type="entry name" value="LeuA/HCS_post-cat"/>
</dbReference>
<dbReference type="FunFam" id="3.30.160.270:FF:000003">
    <property type="entry name" value="2-isopropylmalate synthase"/>
    <property type="match status" value="1"/>
</dbReference>
<dbReference type="EMBL" id="SWLG01000001">
    <property type="protein sequence ID" value="TLS38803.1"/>
    <property type="molecule type" value="Genomic_DNA"/>
</dbReference>
<evidence type="ECO:0000256" key="4">
    <source>
        <dbReference type="ARBA" id="ARBA00018198"/>
    </source>
</evidence>
<keyword evidence="5 11" id="KW-0432">Leucine biosynthesis</keyword>
<evidence type="ECO:0000256" key="1">
    <source>
        <dbReference type="ARBA" id="ARBA00004689"/>
    </source>
</evidence>
<feature type="binding site" evidence="11">
    <location>
        <position position="13"/>
    </location>
    <ligand>
        <name>Mn(2+)</name>
        <dbReference type="ChEBI" id="CHEBI:29035"/>
    </ligand>
</feature>
<organism evidence="13 14">
    <name type="scientific">Exobacillus caeni</name>
    <dbReference type="NCBI Taxonomy" id="2574798"/>
    <lineage>
        <taxon>Bacteria</taxon>
        <taxon>Bacillati</taxon>
        <taxon>Bacillota</taxon>
        <taxon>Bacilli</taxon>
        <taxon>Bacillales</taxon>
        <taxon>Guptibacillaceae</taxon>
        <taxon>Exobacillus</taxon>
    </lineage>
</organism>
<dbReference type="NCBIfam" id="NF002086">
    <property type="entry name" value="PRK00915.1-3"/>
    <property type="match status" value="1"/>
</dbReference>
<comment type="catalytic activity">
    <reaction evidence="11">
        <text>3-methyl-2-oxobutanoate + acetyl-CoA + H2O = (2S)-2-isopropylmalate + CoA + H(+)</text>
        <dbReference type="Rhea" id="RHEA:21524"/>
        <dbReference type="ChEBI" id="CHEBI:1178"/>
        <dbReference type="ChEBI" id="CHEBI:11851"/>
        <dbReference type="ChEBI" id="CHEBI:15377"/>
        <dbReference type="ChEBI" id="CHEBI:15378"/>
        <dbReference type="ChEBI" id="CHEBI:57287"/>
        <dbReference type="ChEBI" id="CHEBI:57288"/>
        <dbReference type="EC" id="2.3.3.13"/>
    </reaction>
</comment>
<dbReference type="GO" id="GO:0009098">
    <property type="term" value="P:L-leucine biosynthetic process"/>
    <property type="evidence" value="ECO:0007669"/>
    <property type="project" value="UniProtKB-UniRule"/>
</dbReference>